<comment type="caution">
    <text evidence="1">The sequence shown here is derived from an EMBL/GenBank/DDBJ whole genome shotgun (WGS) entry which is preliminary data.</text>
</comment>
<dbReference type="AlphaFoldDB" id="A0A0F9JXK6"/>
<reference evidence="1" key="1">
    <citation type="journal article" date="2015" name="Nature">
        <title>Complex archaea that bridge the gap between prokaryotes and eukaryotes.</title>
        <authorList>
            <person name="Spang A."/>
            <person name="Saw J.H."/>
            <person name="Jorgensen S.L."/>
            <person name="Zaremba-Niedzwiedzka K."/>
            <person name="Martijn J."/>
            <person name="Lind A.E."/>
            <person name="van Eijk R."/>
            <person name="Schleper C."/>
            <person name="Guy L."/>
            <person name="Ettema T.J."/>
        </authorList>
    </citation>
    <scope>NUCLEOTIDE SEQUENCE</scope>
</reference>
<organism evidence="1">
    <name type="scientific">marine sediment metagenome</name>
    <dbReference type="NCBI Taxonomy" id="412755"/>
    <lineage>
        <taxon>unclassified sequences</taxon>
        <taxon>metagenomes</taxon>
        <taxon>ecological metagenomes</taxon>
    </lineage>
</organism>
<gene>
    <name evidence="1" type="ORF">LCGC14_1399280</name>
</gene>
<dbReference type="EMBL" id="LAZR01009125">
    <property type="protein sequence ID" value="KKM74539.1"/>
    <property type="molecule type" value="Genomic_DNA"/>
</dbReference>
<evidence type="ECO:0000313" key="1">
    <source>
        <dbReference type="EMBL" id="KKM74539.1"/>
    </source>
</evidence>
<accession>A0A0F9JXK6</accession>
<protein>
    <submittedName>
        <fullName evidence="1">Uncharacterized protein</fullName>
    </submittedName>
</protein>
<name>A0A0F9JXK6_9ZZZZ</name>
<proteinExistence type="predicted"/>
<sequence length="174" mass="19733">MSMNPATRAQAGVRKAEIKYIIKHTNLTYQQVVDVITNILDHTLAATMKDLKAWINKYVPKRTGQLRDSLKKNLESSRVVNGIMRIKLGTHLNYAPAVNLFSTSQVRHRGEIGYAYYYGHYGRIILNDPLAIGSFWDKILLYITQRARTNLIAAKRVYLGFQSGHKVISGQVKA</sequence>